<dbReference type="Pfam" id="PF00466">
    <property type="entry name" value="Ribosomal_L10"/>
    <property type="match status" value="1"/>
</dbReference>
<keyword evidence="4" id="KW-1185">Reference proteome</keyword>
<evidence type="ECO:0000313" key="3">
    <source>
        <dbReference type="EMBL" id="KPI38547.1"/>
    </source>
</evidence>
<dbReference type="Gene3D" id="3.30.70.1730">
    <property type="match status" value="1"/>
</dbReference>
<dbReference type="GO" id="GO:0003723">
    <property type="term" value="F:RNA binding"/>
    <property type="evidence" value="ECO:0007669"/>
    <property type="project" value="TreeGrafter"/>
</dbReference>
<dbReference type="GO" id="GO:0042273">
    <property type="term" value="P:ribosomal large subunit biogenesis"/>
    <property type="evidence" value="ECO:0007669"/>
    <property type="project" value="TreeGrafter"/>
</dbReference>
<sequence>MRNSFLKSVRSSFPDSRIVMGKTKVMLVALGRDVESEVVPGVSRLGKYLTGEIGLLFTDREVEQVEAEFEGFWNADYARSGVVASQEVWVRPGEVKTMYGVEGGEEDPLPLAIEPHLRKLGVPTRIKGGKVVLEDAPDGDEGAMEVEEGGYLVCKEGDTLDSRQTSILKILGVRMAEFRIQLNAVYDRTGEEVKELGSRDDGA</sequence>
<protein>
    <submittedName>
        <fullName evidence="3">Ribosome assembly factor mrt4</fullName>
    </submittedName>
</protein>
<reference evidence="3 4" key="1">
    <citation type="submission" date="2015-06" db="EMBL/GenBank/DDBJ databases">
        <title>Draft genome of the ant-associated black yeast Phialophora attae CBS 131958.</title>
        <authorList>
            <person name="Moreno L.F."/>
            <person name="Stielow B.J."/>
            <person name="de Hoog S."/>
            <person name="Vicente V.A."/>
            <person name="Weiss V.A."/>
            <person name="de Vries M."/>
            <person name="Cruz L.M."/>
            <person name="Souza E.M."/>
        </authorList>
    </citation>
    <scope>NUCLEOTIDE SEQUENCE [LARGE SCALE GENOMIC DNA]</scope>
    <source>
        <strain evidence="3 4">CBS 131958</strain>
    </source>
</reference>
<dbReference type="InterPro" id="IPR043141">
    <property type="entry name" value="Ribosomal_uL10-like_sf"/>
</dbReference>
<organism evidence="3 4">
    <name type="scientific">Cyphellophora attinorum</name>
    <dbReference type="NCBI Taxonomy" id="1664694"/>
    <lineage>
        <taxon>Eukaryota</taxon>
        <taxon>Fungi</taxon>
        <taxon>Dikarya</taxon>
        <taxon>Ascomycota</taxon>
        <taxon>Pezizomycotina</taxon>
        <taxon>Eurotiomycetes</taxon>
        <taxon>Chaetothyriomycetidae</taxon>
        <taxon>Chaetothyriales</taxon>
        <taxon>Cyphellophoraceae</taxon>
        <taxon>Cyphellophora</taxon>
    </lineage>
</organism>
<dbReference type="GeneID" id="28736240"/>
<evidence type="ECO:0000256" key="1">
    <source>
        <dbReference type="ARBA" id="ARBA00008889"/>
    </source>
</evidence>
<accession>A0A0N1H7C8</accession>
<gene>
    <name evidence="3" type="ORF">AB675_4235</name>
</gene>
<comment type="similarity">
    <text evidence="1">Belongs to the universal ribosomal protein uL10 family.</text>
</comment>
<dbReference type="STRING" id="1664694.A0A0N1H7C8"/>
<dbReference type="PANTHER" id="PTHR45841">
    <property type="entry name" value="MRNA TURNOVER PROTEIN 4 MRTO4"/>
    <property type="match status" value="1"/>
</dbReference>
<evidence type="ECO:0000259" key="2">
    <source>
        <dbReference type="Pfam" id="PF17777"/>
    </source>
</evidence>
<name>A0A0N1H7C8_9EURO</name>
<dbReference type="GO" id="GO:0000956">
    <property type="term" value="P:nuclear-transcribed mRNA catabolic process"/>
    <property type="evidence" value="ECO:0007669"/>
    <property type="project" value="TreeGrafter"/>
</dbReference>
<evidence type="ECO:0000313" key="4">
    <source>
        <dbReference type="Proteomes" id="UP000038010"/>
    </source>
</evidence>
<dbReference type="EMBL" id="LFJN01000018">
    <property type="protein sequence ID" value="KPI38547.1"/>
    <property type="molecule type" value="Genomic_DNA"/>
</dbReference>
<dbReference type="Gene3D" id="3.90.105.20">
    <property type="match status" value="1"/>
</dbReference>
<dbReference type="GO" id="GO:0005730">
    <property type="term" value="C:nucleolus"/>
    <property type="evidence" value="ECO:0007669"/>
    <property type="project" value="TreeGrafter"/>
</dbReference>
<dbReference type="InterPro" id="IPR040637">
    <property type="entry name" value="Ribosomal_uL10-like_insert"/>
</dbReference>
<dbReference type="AlphaFoldDB" id="A0A0N1H7C8"/>
<dbReference type="InterPro" id="IPR051742">
    <property type="entry name" value="Ribosome_Assembly_uL10"/>
</dbReference>
<dbReference type="RefSeq" id="XP_017998510.1">
    <property type="nucleotide sequence ID" value="XM_018144360.1"/>
</dbReference>
<proteinExistence type="inferred from homology"/>
<feature type="domain" description="Large ribosomal subunit protein uL10-like insertion" evidence="2">
    <location>
        <begin position="78"/>
        <end position="173"/>
    </location>
</feature>
<dbReference type="Proteomes" id="UP000038010">
    <property type="component" value="Unassembled WGS sequence"/>
</dbReference>
<dbReference type="GO" id="GO:0030687">
    <property type="term" value="C:preribosome, large subunit precursor"/>
    <property type="evidence" value="ECO:0007669"/>
    <property type="project" value="TreeGrafter"/>
</dbReference>
<dbReference type="VEuPathDB" id="FungiDB:AB675_4235"/>
<dbReference type="InterPro" id="IPR001790">
    <property type="entry name" value="Ribosomal_uL10"/>
</dbReference>
<dbReference type="Pfam" id="PF17777">
    <property type="entry name" value="RL10P_insert"/>
    <property type="match status" value="1"/>
</dbReference>
<dbReference type="FunFam" id="3.90.105.20:FF:000003">
    <property type="entry name" value="Ribosome assembly factor mrt4"/>
    <property type="match status" value="1"/>
</dbReference>
<comment type="caution">
    <text evidence="3">The sequence shown here is derived from an EMBL/GenBank/DDBJ whole genome shotgun (WGS) entry which is preliminary data.</text>
</comment>
<dbReference type="InterPro" id="IPR043164">
    <property type="entry name" value="Ribosomal_uL10-like_insert_sf"/>
</dbReference>
<dbReference type="GO" id="GO:0006364">
    <property type="term" value="P:rRNA processing"/>
    <property type="evidence" value="ECO:0007669"/>
    <property type="project" value="TreeGrafter"/>
</dbReference>
<dbReference type="OrthoDB" id="10262308at2759"/>
<dbReference type="PANTHER" id="PTHR45841:SF1">
    <property type="entry name" value="MRNA TURNOVER PROTEIN 4 HOMOLOG"/>
    <property type="match status" value="1"/>
</dbReference>